<feature type="region of interest" description="Disordered" evidence="1">
    <location>
        <begin position="1"/>
        <end position="50"/>
    </location>
</feature>
<accession>A0ABT7DJR6</accession>
<proteinExistence type="predicted"/>
<organism evidence="2 3">
    <name type="scientific">Gordonibacter faecis</name>
    <dbReference type="NCBI Taxonomy" id="3047475"/>
    <lineage>
        <taxon>Bacteria</taxon>
        <taxon>Bacillati</taxon>
        <taxon>Actinomycetota</taxon>
        <taxon>Coriobacteriia</taxon>
        <taxon>Eggerthellales</taxon>
        <taxon>Eggerthellaceae</taxon>
        <taxon>Gordonibacter</taxon>
    </lineage>
</organism>
<feature type="compositionally biased region" description="Low complexity" evidence="1">
    <location>
        <begin position="101"/>
        <end position="114"/>
    </location>
</feature>
<name>A0ABT7DJR6_9ACTN</name>
<sequence length="126" mass="13619">ADDEADDDDESGEEDEDATPPRSRSGPCRVIHRSGKPKPHQRESDSIDMSVQITPEHERFEHAYLSDTIGSLFSLTTTPEETVCLRDELLHAVAESAAAARQALASNSNQASPSEHAESPSSPPLP</sequence>
<feature type="non-terminal residue" evidence="2">
    <location>
        <position position="1"/>
    </location>
</feature>
<evidence type="ECO:0000313" key="2">
    <source>
        <dbReference type="EMBL" id="MDJ1649763.1"/>
    </source>
</evidence>
<dbReference type="Proteomes" id="UP001232750">
    <property type="component" value="Unassembled WGS sequence"/>
</dbReference>
<evidence type="ECO:0000313" key="3">
    <source>
        <dbReference type="Proteomes" id="UP001232750"/>
    </source>
</evidence>
<protein>
    <submittedName>
        <fullName evidence="2">Uncharacterized protein</fullName>
    </submittedName>
</protein>
<feature type="region of interest" description="Disordered" evidence="1">
    <location>
        <begin position="101"/>
        <end position="126"/>
    </location>
</feature>
<feature type="compositionally biased region" description="Acidic residues" evidence="1">
    <location>
        <begin position="1"/>
        <end position="18"/>
    </location>
</feature>
<evidence type="ECO:0000256" key="1">
    <source>
        <dbReference type="SAM" id="MobiDB-lite"/>
    </source>
</evidence>
<gene>
    <name evidence="2" type="ORF">QNJ86_03025</name>
</gene>
<dbReference type="RefSeq" id="WP_283831106.1">
    <property type="nucleotide sequence ID" value="NZ_JASJEU010000006.1"/>
</dbReference>
<feature type="compositionally biased region" description="Basic residues" evidence="1">
    <location>
        <begin position="30"/>
        <end position="39"/>
    </location>
</feature>
<dbReference type="EMBL" id="JASJEU010000006">
    <property type="protein sequence ID" value="MDJ1649763.1"/>
    <property type="molecule type" value="Genomic_DNA"/>
</dbReference>
<keyword evidence="3" id="KW-1185">Reference proteome</keyword>
<reference evidence="2 3" key="1">
    <citation type="submission" date="2023-05" db="EMBL/GenBank/DDBJ databases">
        <title>Gordonibacter KGMB12511T sp. nov., isolated from faeces of healthy Korean.</title>
        <authorList>
            <person name="Kim H.S."/>
            <person name="Kim J.-S."/>
            <person name="Suh M.K."/>
            <person name="Eom M.K."/>
            <person name="Do H.E."/>
            <person name="Lee J.-S."/>
        </authorList>
    </citation>
    <scope>NUCLEOTIDE SEQUENCE [LARGE SCALE GENOMIC DNA]</scope>
    <source>
        <strain evidence="2 3">KGMB12511</strain>
    </source>
</reference>
<comment type="caution">
    <text evidence="2">The sequence shown here is derived from an EMBL/GenBank/DDBJ whole genome shotgun (WGS) entry which is preliminary data.</text>
</comment>